<dbReference type="AlphaFoldDB" id="A0A090L232"/>
<evidence type="ECO:0000313" key="3">
    <source>
        <dbReference type="WBParaSite" id="SRAE_1000198500.1"/>
    </source>
</evidence>
<dbReference type="SUPFAM" id="SSF141739">
    <property type="entry name" value="MFPT repeat-like"/>
    <property type="match status" value="2"/>
</dbReference>
<sequence length="375" mass="41696">MPNLKPAKEDTWAFQTIGSPFPDAPVKVIGQQNQYVALWYKNGKPIHGRAWNNGGVVECSFPYLKTELKGAHDLGGQIQILQYKGNHLNLGYWYNWIKYSDRFNIENREILHCGDSIPILWKSRPNGAILGYLDNKTEVAKFSHDGICEEIVGPKLSDFLIIVRELKGAPPGCECCECAVKPPPPPTLRVSSNVWKDYRIGDSFPTDGTPLKALGKSLNTLGGESGDQYVALWYQQGEPVYGRVWNENGKIAGCFAWHGNEYRRNLGSIQMLFELPEAMRGYDYLWVPYQEGCTAVRNPDSTVQPVHVKFAKGDITPAVLSLDGGKQLLGKADMMNERTEAGHNGKGLIQEAKAVHTCVVLCRKAKPGCKLEDDA</sequence>
<evidence type="ECO:0000313" key="1">
    <source>
        <dbReference type="EMBL" id="CEF63727.1"/>
    </source>
</evidence>
<dbReference type="WBParaSite" id="SRAE_1000198500.1">
    <property type="protein sequence ID" value="SRAE_1000198500.1"/>
    <property type="gene ID" value="WBGene00258597"/>
</dbReference>
<accession>A0A090L232</accession>
<reference evidence="3" key="2">
    <citation type="submission" date="2020-12" db="UniProtKB">
        <authorList>
            <consortium name="WormBaseParasite"/>
        </authorList>
    </citation>
    <scope>IDENTIFICATION</scope>
</reference>
<dbReference type="Proteomes" id="UP000035682">
    <property type="component" value="Unplaced"/>
</dbReference>
<dbReference type="RefSeq" id="XP_024502928.1">
    <property type="nucleotide sequence ID" value="XM_024649008.1"/>
</dbReference>
<dbReference type="GeneID" id="36376092"/>
<dbReference type="WormBase" id="SRAE_1000198500">
    <property type="protein sequence ID" value="SRP10145"/>
    <property type="gene ID" value="WBGene00258597"/>
</dbReference>
<organism evidence="1">
    <name type="scientific">Strongyloides ratti</name>
    <name type="common">Parasitic roundworm</name>
    <dbReference type="NCBI Taxonomy" id="34506"/>
    <lineage>
        <taxon>Eukaryota</taxon>
        <taxon>Metazoa</taxon>
        <taxon>Ecdysozoa</taxon>
        <taxon>Nematoda</taxon>
        <taxon>Chromadorea</taxon>
        <taxon>Rhabditida</taxon>
        <taxon>Tylenchina</taxon>
        <taxon>Panagrolaimomorpha</taxon>
        <taxon>Strongyloidoidea</taxon>
        <taxon>Strongyloididae</taxon>
        <taxon>Strongyloides</taxon>
    </lineage>
</organism>
<evidence type="ECO:0000313" key="4">
    <source>
        <dbReference type="WormBase" id="SRAE_1000198500"/>
    </source>
</evidence>
<gene>
    <name evidence="1 3 4" type="ORF">SRAE_1000198500</name>
</gene>
<dbReference type="OrthoDB" id="5776186at2759"/>
<dbReference type="eggNOG" id="ENOG502QTBD">
    <property type="taxonomic scope" value="Eukaryota"/>
</dbReference>
<dbReference type="Pfam" id="PF12150">
    <property type="entry name" value="MFP2b"/>
    <property type="match status" value="2"/>
</dbReference>
<name>A0A090L232_STRRB</name>
<dbReference type="CTD" id="36376092"/>
<dbReference type="InterPro" id="IPR021010">
    <property type="entry name" value="Cytosolic_motility_protein"/>
</dbReference>
<dbReference type="PANTHER" id="PTHR31578:SF3">
    <property type="entry name" value="NEMATODE SPECIFIC PEPTIDE FAMILY"/>
    <property type="match status" value="1"/>
</dbReference>
<evidence type="ECO:0000313" key="2">
    <source>
        <dbReference type="Proteomes" id="UP000035682"/>
    </source>
</evidence>
<dbReference type="OMA" id="CECCECA"/>
<dbReference type="PANTHER" id="PTHR31578">
    <property type="entry name" value="PROTEIN CBG21223-RELATED"/>
    <property type="match status" value="1"/>
</dbReference>
<dbReference type="EMBL" id="LN609528">
    <property type="protein sequence ID" value="CEF63727.1"/>
    <property type="molecule type" value="Genomic_DNA"/>
</dbReference>
<reference evidence="1 2" key="1">
    <citation type="submission" date="2014-09" db="EMBL/GenBank/DDBJ databases">
        <authorList>
            <person name="Martin A.A."/>
        </authorList>
    </citation>
    <scope>NUCLEOTIDE SEQUENCE</scope>
    <source>
        <strain evidence="2">ED321</strain>
        <strain evidence="1">ED321 Heterogonic</strain>
    </source>
</reference>
<proteinExistence type="predicted"/>
<keyword evidence="2" id="KW-1185">Reference proteome</keyword>
<protein>
    <submittedName>
        <fullName evidence="1 3">Cytosolic motility protein domain-containing protein</fullName>
    </submittedName>
</protein>